<gene>
    <name evidence="2" type="ORF">J07HQW2_00386</name>
</gene>
<organism evidence="2 3">
    <name type="scientific">Haloquadratum walsbyi J07HQW2</name>
    <dbReference type="NCBI Taxonomy" id="1238425"/>
    <lineage>
        <taxon>Archaea</taxon>
        <taxon>Methanobacteriati</taxon>
        <taxon>Methanobacteriota</taxon>
        <taxon>Stenosarchaea group</taxon>
        <taxon>Halobacteria</taxon>
        <taxon>Halobacteriales</taxon>
        <taxon>Haloferacaceae</taxon>
        <taxon>Haloquadratum</taxon>
    </lineage>
</organism>
<keyword evidence="1" id="KW-1133">Transmembrane helix</keyword>
<reference evidence="2 3" key="1">
    <citation type="journal article" date="2013" name="PLoS ONE">
        <title>Assembly-driven community genomics of a hypersaline microbial ecosystem.</title>
        <authorList>
            <person name="Podell S."/>
            <person name="Ugalde J.A."/>
            <person name="Narasingarao P."/>
            <person name="Banfield J.F."/>
            <person name="Heidelberg K.B."/>
            <person name="Allen E.E."/>
        </authorList>
    </citation>
    <scope>NUCLEOTIDE SEQUENCE [LARGE SCALE GENOMIC DNA]</scope>
    <source>
        <strain evidence="3">J07HQW2</strain>
    </source>
</reference>
<dbReference type="HOGENOM" id="CLU_2534574_0_0_2"/>
<name>U1PJW2_9EURY</name>
<feature type="transmembrane region" description="Helical" evidence="1">
    <location>
        <begin position="56"/>
        <end position="73"/>
    </location>
</feature>
<accession>U1PJW2</accession>
<evidence type="ECO:0000313" key="3">
    <source>
        <dbReference type="Proteomes" id="UP000030710"/>
    </source>
</evidence>
<feature type="transmembrane region" description="Helical" evidence="1">
    <location>
        <begin position="28"/>
        <end position="50"/>
    </location>
</feature>
<evidence type="ECO:0000256" key="1">
    <source>
        <dbReference type="SAM" id="Phobius"/>
    </source>
</evidence>
<protein>
    <submittedName>
        <fullName evidence="2">Uncharacterized protein</fullName>
    </submittedName>
</protein>
<sequence>MSDICTKLQSRLLSTDFEAWNNPKRVKLLLPMFVIIGGGLGVLIQSYGALNRTPLPVLWTIFVLLGVTLLAIVD</sequence>
<keyword evidence="1" id="KW-0472">Membrane</keyword>
<dbReference type="AlphaFoldDB" id="U1PJW2"/>
<proteinExistence type="predicted"/>
<evidence type="ECO:0000313" key="2">
    <source>
        <dbReference type="EMBL" id="ERG93952.1"/>
    </source>
</evidence>
<dbReference type="Proteomes" id="UP000030710">
    <property type="component" value="Unassembled WGS sequence"/>
</dbReference>
<dbReference type="EMBL" id="KE356561">
    <property type="protein sequence ID" value="ERG93952.1"/>
    <property type="molecule type" value="Genomic_DNA"/>
</dbReference>
<keyword evidence="1" id="KW-0812">Transmembrane</keyword>
<dbReference type="RefSeq" id="WP_021053446.1">
    <property type="nucleotide sequence ID" value="NZ_KE356561.1"/>
</dbReference>